<sequence length="125" mass="14605">MNLNNVFDKLKYFLLTWFECVAGDNLNVSKDWHRLAVDLKVPARDNRTHLDEDIENVSHYLQEGIQNKELVPETPVHPIAMDIVFSMYGASFYRCSSYTAFDLVKWGNEFVEYVLSAHLAPYREE</sequence>
<evidence type="ECO:0000313" key="2">
    <source>
        <dbReference type="Proteomes" id="UP000824056"/>
    </source>
</evidence>
<dbReference type="InterPro" id="IPR036271">
    <property type="entry name" value="Tet_transcr_reg_TetR-rel_C_sf"/>
</dbReference>
<dbReference type="EMBL" id="DXBG01000122">
    <property type="protein sequence ID" value="HIZ65254.1"/>
    <property type="molecule type" value="Genomic_DNA"/>
</dbReference>
<dbReference type="SUPFAM" id="SSF48498">
    <property type="entry name" value="Tetracyclin repressor-like, C-terminal domain"/>
    <property type="match status" value="1"/>
</dbReference>
<dbReference type="AlphaFoldDB" id="A0A9D2FPZ5"/>
<protein>
    <submittedName>
        <fullName evidence="1">Uncharacterized protein</fullName>
    </submittedName>
</protein>
<reference evidence="1" key="2">
    <citation type="submission" date="2021-04" db="EMBL/GenBank/DDBJ databases">
        <authorList>
            <person name="Gilroy R."/>
        </authorList>
    </citation>
    <scope>NUCLEOTIDE SEQUENCE</scope>
    <source>
        <strain evidence="1">1068</strain>
    </source>
</reference>
<dbReference type="Proteomes" id="UP000824056">
    <property type="component" value="Unassembled WGS sequence"/>
</dbReference>
<gene>
    <name evidence="1" type="ORF">H9809_05035</name>
</gene>
<evidence type="ECO:0000313" key="1">
    <source>
        <dbReference type="EMBL" id="HIZ65254.1"/>
    </source>
</evidence>
<accession>A0A9D2FPZ5</accession>
<proteinExistence type="predicted"/>
<reference evidence="1" key="1">
    <citation type="journal article" date="2021" name="PeerJ">
        <title>Extensive microbial diversity within the chicken gut microbiome revealed by metagenomics and culture.</title>
        <authorList>
            <person name="Gilroy R."/>
            <person name="Ravi A."/>
            <person name="Getino M."/>
            <person name="Pursley I."/>
            <person name="Horton D.L."/>
            <person name="Alikhan N.F."/>
            <person name="Baker D."/>
            <person name="Gharbi K."/>
            <person name="Hall N."/>
            <person name="Watson M."/>
            <person name="Adriaenssens E.M."/>
            <person name="Foster-Nyarko E."/>
            <person name="Jarju S."/>
            <person name="Secka A."/>
            <person name="Antonio M."/>
            <person name="Oren A."/>
            <person name="Chaudhuri R.R."/>
            <person name="La Ragione R."/>
            <person name="Hildebrand F."/>
            <person name="Pallen M.J."/>
        </authorList>
    </citation>
    <scope>NUCLEOTIDE SEQUENCE</scope>
    <source>
        <strain evidence="1">1068</strain>
    </source>
</reference>
<comment type="caution">
    <text evidence="1">The sequence shown here is derived from an EMBL/GenBank/DDBJ whole genome shotgun (WGS) entry which is preliminary data.</text>
</comment>
<organism evidence="1 2">
    <name type="scientific">Candidatus Blautia pullicola</name>
    <dbReference type="NCBI Taxonomy" id="2838498"/>
    <lineage>
        <taxon>Bacteria</taxon>
        <taxon>Bacillati</taxon>
        <taxon>Bacillota</taxon>
        <taxon>Clostridia</taxon>
        <taxon>Lachnospirales</taxon>
        <taxon>Lachnospiraceae</taxon>
        <taxon>Blautia</taxon>
    </lineage>
</organism>
<name>A0A9D2FPZ5_9FIRM</name>